<organism evidence="1 2">
    <name type="scientific">Coprococcus hominis</name>
    <name type="common">ex Liu et al. 2022</name>
    <dbReference type="NCBI Taxonomy" id="2763039"/>
    <lineage>
        <taxon>Bacteria</taxon>
        <taxon>Bacillati</taxon>
        <taxon>Bacillota</taxon>
        <taxon>Clostridia</taxon>
        <taxon>Lachnospirales</taxon>
        <taxon>Lachnospiraceae</taxon>
        <taxon>Coprococcus</taxon>
    </lineage>
</organism>
<accession>A0A8I0DR02</accession>
<dbReference type="RefSeq" id="WP_186847259.1">
    <property type="nucleotide sequence ID" value="NZ_JACOOX010000001.1"/>
</dbReference>
<comment type="caution">
    <text evidence="1">The sequence shown here is derived from an EMBL/GenBank/DDBJ whole genome shotgun (WGS) entry which is preliminary data.</text>
</comment>
<keyword evidence="2" id="KW-1185">Reference proteome</keyword>
<reference evidence="1 2" key="1">
    <citation type="submission" date="2020-08" db="EMBL/GenBank/DDBJ databases">
        <title>Genome public.</title>
        <authorList>
            <person name="Liu C."/>
            <person name="Sun Q."/>
        </authorList>
    </citation>
    <scope>NUCLEOTIDE SEQUENCE [LARGE SCALE GENOMIC DNA]</scope>
    <source>
        <strain evidence="1 2">NSJ-10</strain>
    </source>
</reference>
<protein>
    <submittedName>
        <fullName evidence="1">Uncharacterized protein</fullName>
    </submittedName>
</protein>
<dbReference type="AlphaFoldDB" id="A0A8I0DR02"/>
<name>A0A8I0DR02_9FIRM</name>
<sequence>MEDDKEDIPDPSRITELDISSGTFAEEGETIVSFVDVDSAEYRRKIDTRTVRRNVALPSWLNYEAGYFAHCI</sequence>
<gene>
    <name evidence="1" type="ORF">H8S09_01525</name>
</gene>
<evidence type="ECO:0000313" key="1">
    <source>
        <dbReference type="EMBL" id="MBC5661583.1"/>
    </source>
</evidence>
<evidence type="ECO:0000313" key="2">
    <source>
        <dbReference type="Proteomes" id="UP000615234"/>
    </source>
</evidence>
<proteinExistence type="predicted"/>
<dbReference type="Proteomes" id="UP000615234">
    <property type="component" value="Unassembled WGS sequence"/>
</dbReference>
<dbReference type="EMBL" id="JACOOX010000001">
    <property type="protein sequence ID" value="MBC5661583.1"/>
    <property type="molecule type" value="Genomic_DNA"/>
</dbReference>